<dbReference type="EMBL" id="CAUYUJ010018499">
    <property type="protein sequence ID" value="CAK0884046.1"/>
    <property type="molecule type" value="Genomic_DNA"/>
</dbReference>
<gene>
    <name evidence="1" type="ORF">PCOR1329_LOCUS66102</name>
</gene>
<dbReference type="Proteomes" id="UP001189429">
    <property type="component" value="Unassembled WGS sequence"/>
</dbReference>
<keyword evidence="2" id="KW-1185">Reference proteome</keyword>
<organism evidence="1 2">
    <name type="scientific">Prorocentrum cordatum</name>
    <dbReference type="NCBI Taxonomy" id="2364126"/>
    <lineage>
        <taxon>Eukaryota</taxon>
        <taxon>Sar</taxon>
        <taxon>Alveolata</taxon>
        <taxon>Dinophyceae</taxon>
        <taxon>Prorocentrales</taxon>
        <taxon>Prorocentraceae</taxon>
        <taxon>Prorocentrum</taxon>
    </lineage>
</organism>
<proteinExistence type="predicted"/>
<sequence length="140" mass="14620">MFRGMRVHGEPCAWCEGSSCDALGDSGRCEALDKMQSGHAHHIFQTAISPDNITEALCADGAPLVGGAALRPRVGAVAQPALTPAPTSEDDCWGEVYFHMTTLSSPAQPGDTSLEVLDGGALVAGQEVILSDLQGERLDE</sequence>
<evidence type="ECO:0000313" key="1">
    <source>
        <dbReference type="EMBL" id="CAK0884046.1"/>
    </source>
</evidence>
<comment type="caution">
    <text evidence="1">The sequence shown here is derived from an EMBL/GenBank/DDBJ whole genome shotgun (WGS) entry which is preliminary data.</text>
</comment>
<reference evidence="1" key="1">
    <citation type="submission" date="2023-10" db="EMBL/GenBank/DDBJ databases">
        <authorList>
            <person name="Chen Y."/>
            <person name="Shah S."/>
            <person name="Dougan E. K."/>
            <person name="Thang M."/>
            <person name="Chan C."/>
        </authorList>
    </citation>
    <scope>NUCLEOTIDE SEQUENCE [LARGE SCALE GENOMIC DNA]</scope>
</reference>
<protein>
    <submittedName>
        <fullName evidence="1">Uncharacterized protein</fullName>
    </submittedName>
</protein>
<feature type="non-terminal residue" evidence="1">
    <location>
        <position position="140"/>
    </location>
</feature>
<name>A0ABN9WCK0_9DINO</name>
<evidence type="ECO:0000313" key="2">
    <source>
        <dbReference type="Proteomes" id="UP001189429"/>
    </source>
</evidence>
<accession>A0ABN9WCK0</accession>